<dbReference type="GO" id="GO:0061542">
    <property type="term" value="F:3-demethylubiquinol 3-O-methyltransferase activity"/>
    <property type="evidence" value="ECO:0007669"/>
    <property type="project" value="InterPro"/>
</dbReference>
<reference evidence="6" key="1">
    <citation type="submission" date="2016-02" db="EMBL/GenBank/DDBJ databases">
        <title>Halorhodospira halochloris DSM-1059 complete genome, version 2.</title>
        <authorList>
            <person name="Tsukatani Y."/>
        </authorList>
    </citation>
    <scope>NUCLEOTIDE SEQUENCE</scope>
    <source>
        <strain evidence="6">DSM 1059</strain>
    </source>
</reference>
<dbReference type="InterPro" id="IPR029063">
    <property type="entry name" value="SAM-dependent_MTases_sf"/>
</dbReference>
<name>A0A0X8X859_HALHR</name>
<keyword evidence="1" id="KW-0489">Methyltransferase</keyword>
<evidence type="ECO:0000313" key="7">
    <source>
        <dbReference type="Proteomes" id="UP000218890"/>
    </source>
</evidence>
<dbReference type="SUPFAM" id="SSF53335">
    <property type="entry name" value="S-adenosyl-L-methionine-dependent methyltransferases"/>
    <property type="match status" value="1"/>
</dbReference>
<dbReference type="GO" id="GO:0010420">
    <property type="term" value="F:polyprenyldihydroxybenzoate methyltransferase activity"/>
    <property type="evidence" value="ECO:0007669"/>
    <property type="project" value="InterPro"/>
</dbReference>
<evidence type="ECO:0000256" key="1">
    <source>
        <dbReference type="ARBA" id="ARBA00022603"/>
    </source>
</evidence>
<dbReference type="Gene3D" id="3.40.50.150">
    <property type="entry name" value="Vaccinia Virus protein VP39"/>
    <property type="match status" value="1"/>
</dbReference>
<dbReference type="KEGG" id="hhk:HH1059_05570"/>
<proteinExistence type="predicted"/>
<dbReference type="Pfam" id="PF13489">
    <property type="entry name" value="Methyltransf_23"/>
    <property type="match status" value="1"/>
</dbReference>
<evidence type="ECO:0000313" key="6">
    <source>
        <dbReference type="EMBL" id="BAU57241.1"/>
    </source>
</evidence>
<keyword evidence="7" id="KW-1185">Reference proteome</keyword>
<keyword evidence="4" id="KW-0949">S-adenosyl-L-methionine</keyword>
<evidence type="ECO:0000256" key="3">
    <source>
        <dbReference type="ARBA" id="ARBA00022688"/>
    </source>
</evidence>
<protein>
    <submittedName>
        <fullName evidence="6">3-demethylubiquinol 3-O-methyltransferase</fullName>
    </submittedName>
</protein>
<dbReference type="EMBL" id="AP017372">
    <property type="protein sequence ID" value="BAU57241.1"/>
    <property type="molecule type" value="Genomic_DNA"/>
</dbReference>
<feature type="region of interest" description="Disordered" evidence="5">
    <location>
        <begin position="1"/>
        <end position="21"/>
    </location>
</feature>
<dbReference type="PANTHER" id="PTHR43464">
    <property type="entry name" value="METHYLTRANSFERASE"/>
    <property type="match status" value="1"/>
</dbReference>
<dbReference type="AlphaFoldDB" id="A0A0X8X859"/>
<dbReference type="PANTHER" id="PTHR43464:SF19">
    <property type="entry name" value="UBIQUINONE BIOSYNTHESIS O-METHYLTRANSFERASE, MITOCHONDRIAL"/>
    <property type="match status" value="1"/>
</dbReference>
<evidence type="ECO:0000256" key="2">
    <source>
        <dbReference type="ARBA" id="ARBA00022679"/>
    </source>
</evidence>
<dbReference type="RefSeq" id="WP_096408028.1">
    <property type="nucleotide sequence ID" value="NZ_AP017372.2"/>
</dbReference>
<dbReference type="Proteomes" id="UP000218890">
    <property type="component" value="Chromosome"/>
</dbReference>
<accession>A0A0X8X859</accession>
<gene>
    <name evidence="6" type="primary">ubiG</name>
    <name evidence="6" type="ORF">HH1059_05570</name>
</gene>
<feature type="compositionally biased region" description="Polar residues" evidence="5">
    <location>
        <begin position="8"/>
        <end position="21"/>
    </location>
</feature>
<dbReference type="CDD" id="cd02440">
    <property type="entry name" value="AdoMet_MTases"/>
    <property type="match status" value="1"/>
</dbReference>
<dbReference type="NCBIfam" id="TIGR01983">
    <property type="entry name" value="UbiG"/>
    <property type="match status" value="1"/>
</dbReference>
<organism evidence="6 7">
    <name type="scientific">Halorhodospira halochloris</name>
    <name type="common">Ectothiorhodospira halochloris</name>
    <dbReference type="NCBI Taxonomy" id="1052"/>
    <lineage>
        <taxon>Bacteria</taxon>
        <taxon>Pseudomonadati</taxon>
        <taxon>Pseudomonadota</taxon>
        <taxon>Gammaproteobacteria</taxon>
        <taxon>Chromatiales</taxon>
        <taxon>Ectothiorhodospiraceae</taxon>
        <taxon>Halorhodospira</taxon>
    </lineage>
</organism>
<keyword evidence="2" id="KW-0808">Transferase</keyword>
<evidence type="ECO:0000256" key="4">
    <source>
        <dbReference type="ARBA" id="ARBA00022691"/>
    </source>
</evidence>
<keyword evidence="3" id="KW-0831">Ubiquinone biosynthesis</keyword>
<sequence length="256" mass="28038">MAGHSDKGTCTANKSSRNEDNSATALFNATTDWWDPQGSLRTLHDINPTRVSWIAERIGGLRGKRILDVGAGGGILAAALARSGAQVMAIDTAAQALQSAKLHAEDEGLEGMEFRCCTVEELADEAERNNIEPFDAVVCMELLEHAPYPGSIIESCACLLRDGGDACFSTINRTHKAYAFVILGAEYLLGLIPRGTHQYNKLICPAELSHWARQSGLELIQLRGLGYNPITRNAWVNRDTTMNYLAHFRHKSQLQN</sequence>
<evidence type="ECO:0000256" key="5">
    <source>
        <dbReference type="SAM" id="MobiDB-lite"/>
    </source>
</evidence>
<dbReference type="InterPro" id="IPR010233">
    <property type="entry name" value="UbiG_MeTrfase"/>
</dbReference>
<dbReference type="GO" id="GO:0032259">
    <property type="term" value="P:methylation"/>
    <property type="evidence" value="ECO:0007669"/>
    <property type="project" value="UniProtKB-KW"/>
</dbReference>
<dbReference type="OrthoDB" id="9801538at2"/>